<name>A0A5E6M7N1_9BACT</name>
<organism evidence="1 2">
    <name type="scientific">Methylacidimicrobium tartarophylax</name>
    <dbReference type="NCBI Taxonomy" id="1041768"/>
    <lineage>
        <taxon>Bacteria</taxon>
        <taxon>Pseudomonadati</taxon>
        <taxon>Verrucomicrobiota</taxon>
        <taxon>Methylacidimicrobium</taxon>
    </lineage>
</organism>
<dbReference type="Proteomes" id="UP000334923">
    <property type="component" value="Unassembled WGS sequence"/>
</dbReference>
<reference evidence="1 2" key="1">
    <citation type="submission" date="2019-09" db="EMBL/GenBank/DDBJ databases">
        <authorList>
            <person name="Cremers G."/>
        </authorList>
    </citation>
    <scope>NUCLEOTIDE SEQUENCE [LARGE SCALE GENOMIC DNA]</scope>
    <source>
        <strain evidence="1">4A</strain>
    </source>
</reference>
<keyword evidence="2" id="KW-1185">Reference proteome</keyword>
<dbReference type="RefSeq" id="WP_142659377.1">
    <property type="nucleotide sequence ID" value="NZ_CABFVA020000016.1"/>
</dbReference>
<sequence>MITYLYETVPTEKGDEPKVYEIRQPMGAPALTHHPENGEPLRRIISAGVGIQTARKGVSAPPPSSCGCGHGGCGCHG</sequence>
<gene>
    <name evidence="1" type="ORF">MAMT_00523</name>
</gene>
<dbReference type="AlphaFoldDB" id="A0A5E6M7N1"/>
<protein>
    <submittedName>
        <fullName evidence="1">Uncharacterized protein</fullName>
    </submittedName>
</protein>
<dbReference type="OrthoDB" id="9813321at2"/>
<proteinExistence type="predicted"/>
<evidence type="ECO:0000313" key="2">
    <source>
        <dbReference type="Proteomes" id="UP000334923"/>
    </source>
</evidence>
<accession>A0A5E6M7N1</accession>
<evidence type="ECO:0000313" key="1">
    <source>
        <dbReference type="EMBL" id="VVM05225.1"/>
    </source>
</evidence>
<dbReference type="EMBL" id="CABFVA020000016">
    <property type="protein sequence ID" value="VVM05225.1"/>
    <property type="molecule type" value="Genomic_DNA"/>
</dbReference>